<organism evidence="1 2">
    <name type="scientific">Bacteroides xylanisolvens</name>
    <dbReference type="NCBI Taxonomy" id="371601"/>
    <lineage>
        <taxon>Bacteria</taxon>
        <taxon>Pseudomonadati</taxon>
        <taxon>Bacteroidota</taxon>
        <taxon>Bacteroidia</taxon>
        <taxon>Bacteroidales</taxon>
        <taxon>Bacteroidaceae</taxon>
        <taxon>Bacteroides</taxon>
    </lineage>
</organism>
<gene>
    <name evidence="1" type="ORF">GA424_12060</name>
</gene>
<dbReference type="AlphaFoldDB" id="A0A6A2RU52"/>
<dbReference type="Proteomes" id="UP000487596">
    <property type="component" value="Unassembled WGS sequence"/>
</dbReference>
<protein>
    <submittedName>
        <fullName evidence="1">Type II toxin-antitoxin system RelE/ParE family toxin</fullName>
    </submittedName>
</protein>
<sequence length="121" mass="14529">MEPKAKFKIVYSEEADNFLNLLPSKVKEKIIYNIAKSKFVIDPELFKKLDNTDIWEFRTLYNKTQYRLLAFWDKVDEIDILVIATHGFIKKTQKTPPKEITKAEEIRKIYFNSKKIKIWKK</sequence>
<proteinExistence type="predicted"/>
<name>A0A6A2RU52_9BACE</name>
<reference evidence="1 2" key="1">
    <citation type="journal article" date="2019" name="Nat. Med.">
        <title>A library of human gut bacterial isolates paired with longitudinal multiomics data enables mechanistic microbiome research.</title>
        <authorList>
            <person name="Poyet M."/>
            <person name="Groussin M."/>
            <person name="Gibbons S.M."/>
            <person name="Avila-Pacheco J."/>
            <person name="Jiang X."/>
            <person name="Kearney S.M."/>
            <person name="Perrotta A.R."/>
            <person name="Berdy B."/>
            <person name="Zhao S."/>
            <person name="Lieberman T.D."/>
            <person name="Swanson P.K."/>
            <person name="Smith M."/>
            <person name="Roesemann S."/>
            <person name="Alexander J.E."/>
            <person name="Rich S.A."/>
            <person name="Livny J."/>
            <person name="Vlamakis H."/>
            <person name="Clish C."/>
            <person name="Bullock K."/>
            <person name="Deik A."/>
            <person name="Scott J."/>
            <person name="Pierce K.A."/>
            <person name="Xavier R.J."/>
            <person name="Alm E.J."/>
        </authorList>
    </citation>
    <scope>NUCLEOTIDE SEQUENCE [LARGE SCALE GENOMIC DNA]</scope>
    <source>
        <strain evidence="1 2">BIOML-A62</strain>
    </source>
</reference>
<accession>A0A6A2RU52</accession>
<dbReference type="RefSeq" id="WP_151921381.1">
    <property type="nucleotide sequence ID" value="NZ_JADMVF010000004.1"/>
</dbReference>
<comment type="caution">
    <text evidence="1">The sequence shown here is derived from an EMBL/GenBank/DDBJ whole genome shotgun (WGS) entry which is preliminary data.</text>
</comment>
<dbReference type="EMBL" id="WDEH01000018">
    <property type="protein sequence ID" value="KAB6137965.1"/>
    <property type="molecule type" value="Genomic_DNA"/>
</dbReference>
<dbReference type="InterPro" id="IPR009241">
    <property type="entry name" value="HigB-like"/>
</dbReference>
<dbReference type="Pfam" id="PF05973">
    <property type="entry name" value="Gp49"/>
    <property type="match status" value="1"/>
</dbReference>
<evidence type="ECO:0000313" key="2">
    <source>
        <dbReference type="Proteomes" id="UP000487596"/>
    </source>
</evidence>
<evidence type="ECO:0000313" key="1">
    <source>
        <dbReference type="EMBL" id="KAB6137965.1"/>
    </source>
</evidence>